<evidence type="ECO:0000256" key="3">
    <source>
        <dbReference type="ARBA" id="ARBA00022448"/>
    </source>
</evidence>
<keyword evidence="5 6" id="KW-0732">Signal</keyword>
<keyword evidence="3" id="KW-0813">Transport</keyword>
<keyword evidence="9" id="KW-1185">Reference proteome</keyword>
<dbReference type="Pfam" id="PF01497">
    <property type="entry name" value="Peripla_BP_2"/>
    <property type="match status" value="1"/>
</dbReference>
<name>A0A1H9D3V9_9GAMM</name>
<reference evidence="9" key="1">
    <citation type="submission" date="2016-10" db="EMBL/GenBank/DDBJ databases">
        <authorList>
            <person name="Varghese N."/>
            <person name="Submissions S."/>
        </authorList>
    </citation>
    <scope>NUCLEOTIDE SEQUENCE [LARGE SCALE GENOMIC DNA]</scope>
    <source>
        <strain evidence="9">8N4</strain>
    </source>
</reference>
<dbReference type="NCBIfam" id="NF008200">
    <property type="entry name" value="PRK10957.1"/>
    <property type="match status" value="1"/>
</dbReference>
<keyword evidence="4" id="KW-0406">Ion transport</keyword>
<evidence type="ECO:0000256" key="5">
    <source>
        <dbReference type="ARBA" id="ARBA00022729"/>
    </source>
</evidence>
<dbReference type="InterPro" id="IPR051313">
    <property type="entry name" value="Bact_iron-sidero_bind"/>
</dbReference>
<keyword evidence="4" id="KW-0410">Iron transport</keyword>
<feature type="domain" description="Fe/B12 periplasmic-binding" evidence="7">
    <location>
        <begin position="47"/>
        <end position="319"/>
    </location>
</feature>
<evidence type="ECO:0000256" key="1">
    <source>
        <dbReference type="ARBA" id="ARBA00004196"/>
    </source>
</evidence>
<comment type="similarity">
    <text evidence="2">Belongs to the bacterial solute-binding protein 8 family.</text>
</comment>
<dbReference type="STRING" id="988801.SAMN05216522_101105"/>
<dbReference type="Proteomes" id="UP000242515">
    <property type="component" value="Unassembled WGS sequence"/>
</dbReference>
<gene>
    <name evidence="8" type="ORF">SAMN05216522_101105</name>
</gene>
<evidence type="ECO:0000256" key="2">
    <source>
        <dbReference type="ARBA" id="ARBA00008814"/>
    </source>
</evidence>
<proteinExistence type="inferred from homology"/>
<feature type="signal peptide" evidence="6">
    <location>
        <begin position="1"/>
        <end position="25"/>
    </location>
</feature>
<dbReference type="GO" id="GO:0030288">
    <property type="term" value="C:outer membrane-bounded periplasmic space"/>
    <property type="evidence" value="ECO:0007669"/>
    <property type="project" value="TreeGrafter"/>
</dbReference>
<comment type="subcellular location">
    <subcellularLocation>
        <location evidence="1">Cell envelope</location>
    </subcellularLocation>
</comment>
<keyword evidence="4" id="KW-0408">Iron</keyword>
<dbReference type="RefSeq" id="WP_092671205.1">
    <property type="nucleotide sequence ID" value="NZ_FOGC01000001.1"/>
</dbReference>
<dbReference type="EMBL" id="FOGC01000001">
    <property type="protein sequence ID" value="SEQ07478.1"/>
    <property type="molecule type" value="Genomic_DNA"/>
</dbReference>
<feature type="chain" id="PRO_5017181623" evidence="6">
    <location>
        <begin position="26"/>
        <end position="319"/>
    </location>
</feature>
<dbReference type="GO" id="GO:1901678">
    <property type="term" value="P:iron coordination entity transport"/>
    <property type="evidence" value="ECO:0007669"/>
    <property type="project" value="UniProtKB-ARBA"/>
</dbReference>
<evidence type="ECO:0000313" key="9">
    <source>
        <dbReference type="Proteomes" id="UP000242515"/>
    </source>
</evidence>
<evidence type="ECO:0000256" key="6">
    <source>
        <dbReference type="SAM" id="SignalP"/>
    </source>
</evidence>
<sequence length="319" mass="34520">MIRRSRLLNILLVSVLLPLAGLSQAASWPRQVVTNNGTVTLKSAPKRIVSTSVTLTGSLLAIDAPVIASGAGVPNSRFTDSQGFFSQWGAVAKQKHVQRLYIGEANAEMVAAQAPDLIVVSATGHDSALRLVNQLSSIAPVIVVNYDNKSWQQIVTLLGQATGHEDQANILIHQFDQRVAALKPTLKLPPQPVSAFVWNGGGKEVNLWTADSAQGKLLQQLGFTLAPTPKELATSHSMGQRKDIIQLSGEKMSEGLSGKSWLMFVADGETVKQVNSDRFLQQAPAVKEGHVYPLGNDNFRLDYYSATHTLAILEKLFVH</sequence>
<evidence type="ECO:0000256" key="4">
    <source>
        <dbReference type="ARBA" id="ARBA00022496"/>
    </source>
</evidence>
<evidence type="ECO:0000313" key="8">
    <source>
        <dbReference type="EMBL" id="SEQ07478.1"/>
    </source>
</evidence>
<dbReference type="InterPro" id="IPR002491">
    <property type="entry name" value="ABC_transptr_periplasmic_BD"/>
</dbReference>
<organism evidence="8 9">
    <name type="scientific">Rosenbergiella nectarea</name>
    <dbReference type="NCBI Taxonomy" id="988801"/>
    <lineage>
        <taxon>Bacteria</taxon>
        <taxon>Pseudomonadati</taxon>
        <taxon>Pseudomonadota</taxon>
        <taxon>Gammaproteobacteria</taxon>
        <taxon>Enterobacterales</taxon>
        <taxon>Erwiniaceae</taxon>
        <taxon>Rosenbergiella</taxon>
    </lineage>
</organism>
<protein>
    <submittedName>
        <fullName evidence="8">Iron complex transport system substrate-binding protein</fullName>
    </submittedName>
</protein>
<dbReference type="Gene3D" id="3.40.50.1980">
    <property type="entry name" value="Nitrogenase molybdenum iron protein domain"/>
    <property type="match status" value="2"/>
</dbReference>
<accession>A0A1H9D3V9</accession>
<dbReference type="PROSITE" id="PS50983">
    <property type="entry name" value="FE_B12_PBP"/>
    <property type="match status" value="1"/>
</dbReference>
<dbReference type="PANTHER" id="PTHR30532">
    <property type="entry name" value="IRON III DICITRATE-BINDING PERIPLASMIC PROTEIN"/>
    <property type="match status" value="1"/>
</dbReference>
<dbReference type="SUPFAM" id="SSF53807">
    <property type="entry name" value="Helical backbone' metal receptor"/>
    <property type="match status" value="1"/>
</dbReference>
<dbReference type="FunFam" id="3.40.50.1980:FF:000009">
    <property type="entry name" value="Iron-enterobactin transporter periplasmic binding protein"/>
    <property type="match status" value="1"/>
</dbReference>
<dbReference type="OrthoDB" id="9793175at2"/>
<evidence type="ECO:0000259" key="7">
    <source>
        <dbReference type="PROSITE" id="PS50983"/>
    </source>
</evidence>
<dbReference type="PANTHER" id="PTHR30532:SF24">
    <property type="entry name" value="FERRIC ENTEROBACTIN-BINDING PERIPLASMIC PROTEIN FEPB"/>
    <property type="match status" value="1"/>
</dbReference>
<dbReference type="AlphaFoldDB" id="A0A1H9D3V9"/>